<feature type="region of interest" description="Disordered" evidence="1">
    <location>
        <begin position="84"/>
        <end position="123"/>
    </location>
</feature>
<evidence type="ECO:0000313" key="3">
    <source>
        <dbReference type="Proteomes" id="UP001500831"/>
    </source>
</evidence>
<evidence type="ECO:0000256" key="1">
    <source>
        <dbReference type="SAM" id="MobiDB-lite"/>
    </source>
</evidence>
<sequence length="123" mass="12836">MPRRSGCENAFDIAGTPAADSRRTDRDGMSGQPNRGLPLSRTGMRAAAEFPSSRPPERERGARPVLRTAPVVNRTGIGVEALAGNIASTRTHDHAAPQAMSGTAQRGGSVSEDPGSPPVDDHP</sequence>
<comment type="caution">
    <text evidence="2">The sequence shown here is derived from an EMBL/GenBank/DDBJ whole genome shotgun (WGS) entry which is preliminary data.</text>
</comment>
<evidence type="ECO:0000313" key="2">
    <source>
        <dbReference type="EMBL" id="GAA2854062.1"/>
    </source>
</evidence>
<dbReference type="EMBL" id="BAAAVI010000006">
    <property type="protein sequence ID" value="GAA2854062.1"/>
    <property type="molecule type" value="Genomic_DNA"/>
</dbReference>
<gene>
    <name evidence="2" type="ORF">GCM10010517_12060</name>
</gene>
<name>A0ABP6IA40_9ACTN</name>
<dbReference type="Proteomes" id="UP001500831">
    <property type="component" value="Unassembled WGS sequence"/>
</dbReference>
<reference evidence="3" key="1">
    <citation type="journal article" date="2019" name="Int. J. Syst. Evol. Microbiol.">
        <title>The Global Catalogue of Microorganisms (GCM) 10K type strain sequencing project: providing services to taxonomists for standard genome sequencing and annotation.</title>
        <authorList>
            <consortium name="The Broad Institute Genomics Platform"/>
            <consortium name="The Broad Institute Genome Sequencing Center for Infectious Disease"/>
            <person name="Wu L."/>
            <person name="Ma J."/>
        </authorList>
    </citation>
    <scope>NUCLEOTIDE SEQUENCE [LARGE SCALE GENOMIC DNA]</scope>
    <source>
        <strain evidence="3">JCM 6242</strain>
    </source>
</reference>
<proteinExistence type="predicted"/>
<protein>
    <submittedName>
        <fullName evidence="2">Uncharacterized protein</fullName>
    </submittedName>
</protein>
<keyword evidence="3" id="KW-1185">Reference proteome</keyword>
<organism evidence="2 3">
    <name type="scientific">Streptosporangium fragile</name>
    <dbReference type="NCBI Taxonomy" id="46186"/>
    <lineage>
        <taxon>Bacteria</taxon>
        <taxon>Bacillati</taxon>
        <taxon>Actinomycetota</taxon>
        <taxon>Actinomycetes</taxon>
        <taxon>Streptosporangiales</taxon>
        <taxon>Streptosporangiaceae</taxon>
        <taxon>Streptosporangium</taxon>
    </lineage>
</organism>
<accession>A0ABP6IA40</accession>
<feature type="region of interest" description="Disordered" evidence="1">
    <location>
        <begin position="1"/>
        <end position="69"/>
    </location>
</feature>